<dbReference type="GO" id="GO:0000150">
    <property type="term" value="F:DNA strand exchange activity"/>
    <property type="evidence" value="ECO:0007669"/>
    <property type="project" value="InterPro"/>
</dbReference>
<protein>
    <recommendedName>
        <fullName evidence="5">Transposon gamma-delta resolvase</fullName>
    </recommendedName>
</protein>
<gene>
    <name evidence="3" type="ORF">TICRE_10760</name>
</gene>
<dbReference type="InterPro" id="IPR036162">
    <property type="entry name" value="Resolvase-like_N_sf"/>
</dbReference>
<evidence type="ECO:0000313" key="4">
    <source>
        <dbReference type="Proteomes" id="UP000186112"/>
    </source>
</evidence>
<sequence length="501" mass="58006">MIKAASYARYSSDNQREESIEAQLSDNRKYANKNDMLVVAEYVDRALSGRSDNREAFQNMINDAKNNNFNIIIVHKVDRFARNRYDSAVYKSVLKKHEVRVVYAMQNIEDSPEGALMEGILESFAEYYSLNLAAEVMKGMKQNAKKAKFNGGTPPLGFDIDEDKSYVINSKEAYIVNTIFKLYLEGNGYKGIANQLNDKGYRNKKGKEFVFTSIPSILQNEKYAGVYTFNKTARKYKNGRRNLKEYKATKDIIRVENALPNLIPMEVFNMTQEEIKRRSKSRGKSKSNRDYFLSGLIKCEECRRNLSGYSQKRSKESTNFYYYYRCPKCNLSIRAEDIESKTIEELDKLLFSNLDKLLETMHKYIAENEEKAPEEINYLESELINTNKEVENIINMITKGIASLELGKKLEDLETYKEGIETRLKEVQVKSSIPEEEIKEWILSLKEDIENKVNLKRIMKSFIKEIRVNKKEYEIDFFIEAPSTGASGFSDRPPAPFLKAL</sequence>
<keyword evidence="4" id="KW-1185">Reference proteome</keyword>
<evidence type="ECO:0008006" key="5">
    <source>
        <dbReference type="Google" id="ProtNLM"/>
    </source>
</evidence>
<dbReference type="PANTHER" id="PTHR30461">
    <property type="entry name" value="DNA-INVERTASE FROM LAMBDOID PROPHAGE"/>
    <property type="match status" value="1"/>
</dbReference>
<dbReference type="GO" id="GO:0003677">
    <property type="term" value="F:DNA binding"/>
    <property type="evidence" value="ECO:0007669"/>
    <property type="project" value="InterPro"/>
</dbReference>
<evidence type="ECO:0000259" key="1">
    <source>
        <dbReference type="PROSITE" id="PS51736"/>
    </source>
</evidence>
<evidence type="ECO:0000259" key="2">
    <source>
        <dbReference type="PROSITE" id="PS51737"/>
    </source>
</evidence>
<feature type="domain" description="Recombinase" evidence="2">
    <location>
        <begin position="155"/>
        <end position="281"/>
    </location>
</feature>
<accession>A0A1U7M6H6</accession>
<dbReference type="Pfam" id="PF07508">
    <property type="entry name" value="Recombinase"/>
    <property type="match status" value="1"/>
</dbReference>
<dbReference type="InterPro" id="IPR006119">
    <property type="entry name" value="Resolv_N"/>
</dbReference>
<dbReference type="PANTHER" id="PTHR30461:SF23">
    <property type="entry name" value="DNA RECOMBINASE-RELATED"/>
    <property type="match status" value="1"/>
</dbReference>
<dbReference type="InterPro" id="IPR050639">
    <property type="entry name" value="SSR_resolvase"/>
</dbReference>
<evidence type="ECO:0000313" key="3">
    <source>
        <dbReference type="EMBL" id="OLS02922.1"/>
    </source>
</evidence>
<dbReference type="InterPro" id="IPR038109">
    <property type="entry name" value="DNA_bind_recomb_sf"/>
</dbReference>
<feature type="domain" description="Resolvase/invertase-type recombinase catalytic" evidence="1">
    <location>
        <begin position="3"/>
        <end position="148"/>
    </location>
</feature>
<dbReference type="Pfam" id="PF13408">
    <property type="entry name" value="Zn_ribbon_recom"/>
    <property type="match status" value="1"/>
</dbReference>
<dbReference type="Gene3D" id="3.40.50.1390">
    <property type="entry name" value="Resolvase, N-terminal catalytic domain"/>
    <property type="match status" value="1"/>
</dbReference>
<dbReference type="AlphaFoldDB" id="A0A1U7M6H6"/>
<reference evidence="3 4" key="1">
    <citation type="submission" date="2016-02" db="EMBL/GenBank/DDBJ databases">
        <title>Genome sequence of Tissierella creatinophila DSM 6911.</title>
        <authorList>
            <person name="Poehlein A."/>
            <person name="Daniel R."/>
        </authorList>
    </citation>
    <scope>NUCLEOTIDE SEQUENCE [LARGE SCALE GENOMIC DNA]</scope>
    <source>
        <strain evidence="3 4">DSM 6911</strain>
    </source>
</reference>
<dbReference type="SUPFAM" id="SSF53041">
    <property type="entry name" value="Resolvase-like"/>
    <property type="match status" value="1"/>
</dbReference>
<dbReference type="PROSITE" id="PS51736">
    <property type="entry name" value="RECOMBINASES_3"/>
    <property type="match status" value="1"/>
</dbReference>
<name>A0A1U7M6H6_TISCR</name>
<dbReference type="Pfam" id="PF00239">
    <property type="entry name" value="Resolvase"/>
    <property type="match status" value="1"/>
</dbReference>
<dbReference type="PROSITE" id="PS51737">
    <property type="entry name" value="RECOMBINASE_DNA_BIND"/>
    <property type="match status" value="1"/>
</dbReference>
<comment type="caution">
    <text evidence="3">The sequence shown here is derived from an EMBL/GenBank/DDBJ whole genome shotgun (WGS) entry which is preliminary data.</text>
</comment>
<dbReference type="Proteomes" id="UP000186112">
    <property type="component" value="Unassembled WGS sequence"/>
</dbReference>
<dbReference type="Gene3D" id="3.90.1750.20">
    <property type="entry name" value="Putative Large Serine Recombinase, Chain B, Domain 2"/>
    <property type="match status" value="1"/>
</dbReference>
<dbReference type="InterPro" id="IPR011109">
    <property type="entry name" value="DNA_bind_recombinase_dom"/>
</dbReference>
<proteinExistence type="predicted"/>
<dbReference type="SMART" id="SM00857">
    <property type="entry name" value="Resolvase"/>
    <property type="match status" value="1"/>
</dbReference>
<dbReference type="EMBL" id="LTDM01000014">
    <property type="protein sequence ID" value="OLS02922.1"/>
    <property type="molecule type" value="Genomic_DNA"/>
</dbReference>
<dbReference type="OrthoDB" id="9781670at2"/>
<dbReference type="CDD" id="cd00338">
    <property type="entry name" value="Ser_Recombinase"/>
    <property type="match status" value="1"/>
</dbReference>
<dbReference type="InterPro" id="IPR025827">
    <property type="entry name" value="Zn_ribbon_recom_dom"/>
</dbReference>
<dbReference type="RefSeq" id="WP_075725923.1">
    <property type="nucleotide sequence ID" value="NZ_LTDM01000014.1"/>
</dbReference>
<organism evidence="3 4">
    <name type="scientific">Tissierella creatinophila DSM 6911</name>
    <dbReference type="NCBI Taxonomy" id="1123403"/>
    <lineage>
        <taxon>Bacteria</taxon>
        <taxon>Bacillati</taxon>
        <taxon>Bacillota</taxon>
        <taxon>Tissierellia</taxon>
        <taxon>Tissierellales</taxon>
        <taxon>Tissierellaceae</taxon>
        <taxon>Tissierella</taxon>
    </lineage>
</organism>